<dbReference type="PANTHER" id="PTHR43437:SF3">
    <property type="entry name" value="HYDROXYACYL-THIOESTER DEHYDRATASE TYPE 2, MITOCHONDRIAL"/>
    <property type="match status" value="1"/>
</dbReference>
<dbReference type="GO" id="GO:0006633">
    <property type="term" value="P:fatty acid biosynthetic process"/>
    <property type="evidence" value="ECO:0007669"/>
    <property type="project" value="TreeGrafter"/>
</dbReference>
<evidence type="ECO:0000259" key="1">
    <source>
        <dbReference type="Pfam" id="PF01575"/>
    </source>
</evidence>
<protein>
    <submittedName>
        <fullName evidence="2">Hydratase</fullName>
    </submittedName>
</protein>
<keyword evidence="3" id="KW-1185">Reference proteome</keyword>
<dbReference type="InterPro" id="IPR029069">
    <property type="entry name" value="HotDog_dom_sf"/>
</dbReference>
<dbReference type="EMBL" id="QNTQ01000006">
    <property type="protein sequence ID" value="RBI85512.1"/>
    <property type="molecule type" value="Genomic_DNA"/>
</dbReference>
<dbReference type="OrthoDB" id="4235906at2"/>
<dbReference type="InterPro" id="IPR050965">
    <property type="entry name" value="UPF0336/Enoyl-CoA_hydratase"/>
</dbReference>
<dbReference type="Proteomes" id="UP000253370">
    <property type="component" value="Unassembled WGS sequence"/>
</dbReference>
<dbReference type="PANTHER" id="PTHR43437">
    <property type="entry name" value="HYDROXYACYL-THIOESTER DEHYDRATASE TYPE 2, MITOCHONDRIAL-RELATED"/>
    <property type="match status" value="1"/>
</dbReference>
<evidence type="ECO:0000313" key="2">
    <source>
        <dbReference type="EMBL" id="RBI85512.1"/>
    </source>
</evidence>
<dbReference type="RefSeq" id="WP_113288770.1">
    <property type="nucleotide sequence ID" value="NZ_QNTQ01000006.1"/>
</dbReference>
<dbReference type="AlphaFoldDB" id="A0A365U900"/>
<name>A0A365U900_9RHOB</name>
<gene>
    <name evidence="2" type="ORF">DRV85_07160</name>
</gene>
<evidence type="ECO:0000313" key="3">
    <source>
        <dbReference type="Proteomes" id="UP000253370"/>
    </source>
</evidence>
<dbReference type="CDD" id="cd03441">
    <property type="entry name" value="R_hydratase_like"/>
    <property type="match status" value="1"/>
</dbReference>
<dbReference type="InterPro" id="IPR002539">
    <property type="entry name" value="MaoC-like_dom"/>
</dbReference>
<dbReference type="SUPFAM" id="SSF54637">
    <property type="entry name" value="Thioesterase/thiol ester dehydrase-isomerase"/>
    <property type="match status" value="1"/>
</dbReference>
<organism evidence="2 3">
    <name type="scientific">Rhodosalinus halophilus</name>
    <dbReference type="NCBI Taxonomy" id="2259333"/>
    <lineage>
        <taxon>Bacteria</taxon>
        <taxon>Pseudomonadati</taxon>
        <taxon>Pseudomonadota</taxon>
        <taxon>Alphaproteobacteria</taxon>
        <taxon>Rhodobacterales</taxon>
        <taxon>Paracoccaceae</taxon>
        <taxon>Rhodosalinus</taxon>
    </lineage>
</organism>
<reference evidence="2 3" key="1">
    <citation type="submission" date="2018-07" db="EMBL/GenBank/DDBJ databases">
        <title>Rhodosalinus sp. strain E84T genomic sequence and assembly.</title>
        <authorList>
            <person name="Liu Z.-W."/>
            <person name="Lu D.-C."/>
        </authorList>
    </citation>
    <scope>NUCLEOTIDE SEQUENCE [LARGE SCALE GENOMIC DNA]</scope>
    <source>
        <strain evidence="2 3">E84</strain>
    </source>
</reference>
<proteinExistence type="predicted"/>
<dbReference type="Pfam" id="PF01575">
    <property type="entry name" value="MaoC_dehydratas"/>
    <property type="match status" value="1"/>
</dbReference>
<sequence>MTLNLSSRWTPTHAEFAEFARISGDDNPIHLDDGIYAIGGFPRPVAHGTLIYARLWAMLREERPMARPELHMLVFPNPCYAGEEVRLEVTQEEEGAPVFLRAIRAIDDSELLIGELEVQ</sequence>
<feature type="domain" description="MaoC-like" evidence="1">
    <location>
        <begin position="8"/>
        <end position="93"/>
    </location>
</feature>
<dbReference type="Gene3D" id="3.10.129.10">
    <property type="entry name" value="Hotdog Thioesterase"/>
    <property type="match status" value="1"/>
</dbReference>
<dbReference type="GO" id="GO:0019171">
    <property type="term" value="F:(3R)-hydroxyacyl-[acyl-carrier-protein] dehydratase activity"/>
    <property type="evidence" value="ECO:0007669"/>
    <property type="project" value="TreeGrafter"/>
</dbReference>
<accession>A0A365U900</accession>
<comment type="caution">
    <text evidence="2">The sequence shown here is derived from an EMBL/GenBank/DDBJ whole genome shotgun (WGS) entry which is preliminary data.</text>
</comment>